<evidence type="ECO:0000313" key="1">
    <source>
        <dbReference type="EMBL" id="THH28477.1"/>
    </source>
</evidence>
<feature type="non-terminal residue" evidence="1">
    <location>
        <position position="1"/>
    </location>
</feature>
<organism evidence="1 2">
    <name type="scientific">Antrodiella citrinella</name>
    <dbReference type="NCBI Taxonomy" id="2447956"/>
    <lineage>
        <taxon>Eukaryota</taxon>
        <taxon>Fungi</taxon>
        <taxon>Dikarya</taxon>
        <taxon>Basidiomycota</taxon>
        <taxon>Agaricomycotina</taxon>
        <taxon>Agaricomycetes</taxon>
        <taxon>Polyporales</taxon>
        <taxon>Steccherinaceae</taxon>
        <taxon>Antrodiella</taxon>
    </lineage>
</organism>
<accession>A0A4S4MSP7</accession>
<evidence type="ECO:0000313" key="2">
    <source>
        <dbReference type="Proteomes" id="UP000308730"/>
    </source>
</evidence>
<dbReference type="Proteomes" id="UP000308730">
    <property type="component" value="Unassembled WGS sequence"/>
</dbReference>
<keyword evidence="2" id="KW-1185">Reference proteome</keyword>
<dbReference type="EMBL" id="SGPM01000176">
    <property type="protein sequence ID" value="THH28477.1"/>
    <property type="molecule type" value="Genomic_DNA"/>
</dbReference>
<reference evidence="1 2" key="1">
    <citation type="submission" date="2019-02" db="EMBL/GenBank/DDBJ databases">
        <title>Genome sequencing of the rare red list fungi Antrodiella citrinella (Flaviporus citrinellus).</title>
        <authorList>
            <person name="Buettner E."/>
            <person name="Kellner H."/>
        </authorList>
    </citation>
    <scope>NUCLEOTIDE SEQUENCE [LARGE SCALE GENOMIC DNA]</scope>
    <source>
        <strain evidence="1 2">DSM 108506</strain>
    </source>
</reference>
<comment type="caution">
    <text evidence="1">The sequence shown here is derived from an EMBL/GenBank/DDBJ whole genome shotgun (WGS) entry which is preliminary data.</text>
</comment>
<dbReference type="OrthoDB" id="2769307at2759"/>
<name>A0A4S4MSP7_9APHY</name>
<proteinExistence type="predicted"/>
<sequence>GQQQSAFGDSLVDKTFTMFTLGTTTASLLALLAVTSGVNGAALDRRTPVIDSIIPFTTISAPVPGTSAAAGETFPLSYTTPFFGECPSSLYGLQMFLLDHVPTAADVTTVPNSSADIVDALFQFGEGWLGWIGSSSPPNIPTLPPLPLNLTMPDLGIPNTTLYFLITQFMDTCPGEGAAFDIVGVSYNAIDYVNNTSVA</sequence>
<gene>
    <name evidence="1" type="ORF">EUX98_g5695</name>
</gene>
<protein>
    <submittedName>
        <fullName evidence="1">Uncharacterized protein</fullName>
    </submittedName>
</protein>
<dbReference type="AlphaFoldDB" id="A0A4S4MSP7"/>